<reference evidence="2 3" key="1">
    <citation type="submission" date="2024-01" db="EMBL/GenBank/DDBJ databases">
        <authorList>
            <person name="Waweru B."/>
        </authorList>
    </citation>
    <scope>NUCLEOTIDE SEQUENCE [LARGE SCALE GENOMIC DNA]</scope>
</reference>
<proteinExistence type="predicted"/>
<evidence type="ECO:0000313" key="2">
    <source>
        <dbReference type="EMBL" id="CAK7334792.1"/>
    </source>
</evidence>
<name>A0AAV1RGE9_9ROSI</name>
<protein>
    <recommendedName>
        <fullName evidence="1">Retrotransposon gag domain-containing protein</fullName>
    </recommendedName>
</protein>
<gene>
    <name evidence="2" type="ORF">DCAF_LOCUS10077</name>
</gene>
<keyword evidence="3" id="KW-1185">Reference proteome</keyword>
<dbReference type="Proteomes" id="UP001314170">
    <property type="component" value="Unassembled WGS sequence"/>
</dbReference>
<evidence type="ECO:0000313" key="3">
    <source>
        <dbReference type="Proteomes" id="UP001314170"/>
    </source>
</evidence>
<dbReference type="Pfam" id="PF03732">
    <property type="entry name" value="Retrotrans_gag"/>
    <property type="match status" value="1"/>
</dbReference>
<organism evidence="2 3">
    <name type="scientific">Dovyalis caffra</name>
    <dbReference type="NCBI Taxonomy" id="77055"/>
    <lineage>
        <taxon>Eukaryota</taxon>
        <taxon>Viridiplantae</taxon>
        <taxon>Streptophyta</taxon>
        <taxon>Embryophyta</taxon>
        <taxon>Tracheophyta</taxon>
        <taxon>Spermatophyta</taxon>
        <taxon>Magnoliopsida</taxon>
        <taxon>eudicotyledons</taxon>
        <taxon>Gunneridae</taxon>
        <taxon>Pentapetalae</taxon>
        <taxon>rosids</taxon>
        <taxon>fabids</taxon>
        <taxon>Malpighiales</taxon>
        <taxon>Salicaceae</taxon>
        <taxon>Flacourtieae</taxon>
        <taxon>Dovyalis</taxon>
    </lineage>
</organism>
<accession>A0AAV1RGE9</accession>
<comment type="caution">
    <text evidence="2">The sequence shown here is derived from an EMBL/GenBank/DDBJ whole genome shotgun (WGS) entry which is preliminary data.</text>
</comment>
<evidence type="ECO:0000259" key="1">
    <source>
        <dbReference type="Pfam" id="PF03732"/>
    </source>
</evidence>
<feature type="domain" description="Retrotransposon gag" evidence="1">
    <location>
        <begin position="2"/>
        <end position="64"/>
    </location>
</feature>
<dbReference type="EMBL" id="CAWUPB010000956">
    <property type="protein sequence ID" value="CAK7334792.1"/>
    <property type="molecule type" value="Genomic_DNA"/>
</dbReference>
<dbReference type="AlphaFoldDB" id="A0AAV1RGE9"/>
<sequence>MKIAMTRYFVPPNYKQQVHLQFTQLTQESLSVDEYTKKFFSLATRSEFPWNEDVMISMYRKWLNLQISSGLAACRLYTMVDADQVAAQIEEEVTKKTSMKFTTTSYAKNDRTAIDLSKEGMSIHSQPATILMGHIGYQCPIKKNLHVGFAQEKEAAEQESDLAGNSSDFGVYVADDLADKEDAIT</sequence>
<dbReference type="InterPro" id="IPR005162">
    <property type="entry name" value="Retrotrans_gag_dom"/>
</dbReference>